<dbReference type="EC" id="6.1.1.7" evidence="2"/>
<feature type="domain" description="Alanyl-transfer RNA synthetases family profile" evidence="10">
    <location>
        <begin position="2"/>
        <end position="227"/>
    </location>
</feature>
<evidence type="ECO:0000313" key="12">
    <source>
        <dbReference type="Proteomes" id="UP000228743"/>
    </source>
</evidence>
<evidence type="ECO:0000256" key="4">
    <source>
        <dbReference type="ARBA" id="ARBA00022598"/>
    </source>
</evidence>
<accession>A0A2M7VY46</accession>
<organism evidence="11 12">
    <name type="scientific">Candidatus Falkowbacteria bacterium CG_4_10_14_0_2_um_filter_41_15</name>
    <dbReference type="NCBI Taxonomy" id="1974554"/>
    <lineage>
        <taxon>Bacteria</taxon>
        <taxon>Candidatus Falkowiibacteriota</taxon>
    </lineage>
</organism>
<dbReference type="AlphaFoldDB" id="A0A2M7VY46"/>
<keyword evidence="8" id="KW-0648">Protein biosynthesis</keyword>
<name>A0A2M7VY46_9BACT</name>
<keyword evidence="4 11" id="KW-0436">Ligase</keyword>
<dbReference type="Gene3D" id="3.30.930.10">
    <property type="entry name" value="Bira Bifunctional Protein, Domain 2"/>
    <property type="match status" value="1"/>
</dbReference>
<dbReference type="GO" id="GO:0005524">
    <property type="term" value="F:ATP binding"/>
    <property type="evidence" value="ECO:0007669"/>
    <property type="project" value="UniProtKB-KW"/>
</dbReference>
<protein>
    <recommendedName>
        <fullName evidence="2">alanine--tRNA ligase</fullName>
        <ecNumber evidence="2">6.1.1.7</ecNumber>
    </recommendedName>
</protein>
<sequence>MIASRELRQKFLDFFKSKGHTIISSASLIPENDPTVLFTTAGMHPLVPYLLGEKHPGGIRLVSIQKCVRTDDIDEVGDATHHTFFEMMGNWSLGDYFKKESITWSFEFLTSKEWLGLDINRLAVSVFDGDADALFDEESYNFWRELGIPEKRIAKFPKKNNWWNSPGVTGPCGPDTEIFYWAGNSNQIPDSFNDDNDLWVEIWNNVFMQYNKNIDGKFDPLVQKNVD</sequence>
<keyword evidence="3" id="KW-0820">tRNA-binding</keyword>
<dbReference type="PANTHER" id="PTHR11777:SF9">
    <property type="entry name" value="ALANINE--TRNA LIGASE, CYTOPLASMIC"/>
    <property type="match status" value="1"/>
</dbReference>
<dbReference type="InterPro" id="IPR018165">
    <property type="entry name" value="Ala-tRNA-synth_IIc_core"/>
</dbReference>
<dbReference type="GO" id="GO:0005829">
    <property type="term" value="C:cytosol"/>
    <property type="evidence" value="ECO:0007669"/>
    <property type="project" value="TreeGrafter"/>
</dbReference>
<evidence type="ECO:0000256" key="8">
    <source>
        <dbReference type="ARBA" id="ARBA00022917"/>
    </source>
</evidence>
<keyword evidence="7" id="KW-0694">RNA-binding</keyword>
<dbReference type="GO" id="GO:0002161">
    <property type="term" value="F:aminoacyl-tRNA deacylase activity"/>
    <property type="evidence" value="ECO:0007669"/>
    <property type="project" value="TreeGrafter"/>
</dbReference>
<evidence type="ECO:0000256" key="5">
    <source>
        <dbReference type="ARBA" id="ARBA00022741"/>
    </source>
</evidence>
<feature type="non-terminal residue" evidence="11">
    <location>
        <position position="227"/>
    </location>
</feature>
<dbReference type="GO" id="GO:0006419">
    <property type="term" value="P:alanyl-tRNA aminoacylation"/>
    <property type="evidence" value="ECO:0007669"/>
    <property type="project" value="InterPro"/>
</dbReference>
<evidence type="ECO:0000259" key="10">
    <source>
        <dbReference type="PROSITE" id="PS50860"/>
    </source>
</evidence>
<keyword evidence="5" id="KW-0547">Nucleotide-binding</keyword>
<dbReference type="EMBL" id="PFPX01000069">
    <property type="protein sequence ID" value="PJA09512.1"/>
    <property type="molecule type" value="Genomic_DNA"/>
</dbReference>
<dbReference type="Proteomes" id="UP000228743">
    <property type="component" value="Unassembled WGS sequence"/>
</dbReference>
<evidence type="ECO:0000256" key="3">
    <source>
        <dbReference type="ARBA" id="ARBA00022555"/>
    </source>
</evidence>
<dbReference type="InterPro" id="IPR050058">
    <property type="entry name" value="Ala-tRNA_ligase"/>
</dbReference>
<evidence type="ECO:0000256" key="9">
    <source>
        <dbReference type="ARBA" id="ARBA00023146"/>
    </source>
</evidence>
<dbReference type="InterPro" id="IPR045864">
    <property type="entry name" value="aa-tRNA-synth_II/BPL/LPL"/>
</dbReference>
<keyword evidence="9" id="KW-0030">Aminoacyl-tRNA synthetase</keyword>
<evidence type="ECO:0000256" key="2">
    <source>
        <dbReference type="ARBA" id="ARBA00013168"/>
    </source>
</evidence>
<dbReference type="SUPFAM" id="SSF55681">
    <property type="entry name" value="Class II aaRS and biotin synthetases"/>
    <property type="match status" value="1"/>
</dbReference>
<comment type="caution">
    <text evidence="11">The sequence shown here is derived from an EMBL/GenBank/DDBJ whole genome shotgun (WGS) entry which is preliminary data.</text>
</comment>
<gene>
    <name evidence="11" type="ORF">COX68_02680</name>
</gene>
<comment type="similarity">
    <text evidence="1">Belongs to the class-II aminoacyl-tRNA synthetase family.</text>
</comment>
<dbReference type="InterPro" id="IPR018164">
    <property type="entry name" value="Ala-tRNA-synth_IIc_N"/>
</dbReference>
<dbReference type="GO" id="GO:0000049">
    <property type="term" value="F:tRNA binding"/>
    <property type="evidence" value="ECO:0007669"/>
    <property type="project" value="UniProtKB-KW"/>
</dbReference>
<dbReference type="PROSITE" id="PS50860">
    <property type="entry name" value="AA_TRNA_LIGASE_II_ALA"/>
    <property type="match status" value="1"/>
</dbReference>
<proteinExistence type="inferred from homology"/>
<dbReference type="Pfam" id="PF01411">
    <property type="entry name" value="tRNA-synt_2c"/>
    <property type="match status" value="1"/>
</dbReference>
<dbReference type="PANTHER" id="PTHR11777">
    <property type="entry name" value="ALANYL-TRNA SYNTHETASE"/>
    <property type="match status" value="1"/>
</dbReference>
<evidence type="ECO:0000313" key="11">
    <source>
        <dbReference type="EMBL" id="PJA09512.1"/>
    </source>
</evidence>
<evidence type="ECO:0000256" key="7">
    <source>
        <dbReference type="ARBA" id="ARBA00022884"/>
    </source>
</evidence>
<keyword evidence="6" id="KW-0067">ATP-binding</keyword>
<evidence type="ECO:0000256" key="6">
    <source>
        <dbReference type="ARBA" id="ARBA00022840"/>
    </source>
</evidence>
<reference evidence="12" key="1">
    <citation type="submission" date="2017-09" db="EMBL/GenBank/DDBJ databases">
        <title>Depth-based differentiation of microbial function through sediment-hosted aquifers and enrichment of novel symbionts in the deep terrestrial subsurface.</title>
        <authorList>
            <person name="Probst A.J."/>
            <person name="Ladd B."/>
            <person name="Jarett J.K."/>
            <person name="Geller-Mcgrath D.E."/>
            <person name="Sieber C.M.K."/>
            <person name="Emerson J.B."/>
            <person name="Anantharaman K."/>
            <person name="Thomas B.C."/>
            <person name="Malmstrom R."/>
            <person name="Stieglmeier M."/>
            <person name="Klingl A."/>
            <person name="Woyke T."/>
            <person name="Ryan C.M."/>
            <person name="Banfield J.F."/>
        </authorList>
    </citation>
    <scope>NUCLEOTIDE SEQUENCE [LARGE SCALE GENOMIC DNA]</scope>
</reference>
<dbReference type="CDD" id="cd00673">
    <property type="entry name" value="AlaRS_core"/>
    <property type="match status" value="1"/>
</dbReference>
<dbReference type="GO" id="GO:0004813">
    <property type="term" value="F:alanine-tRNA ligase activity"/>
    <property type="evidence" value="ECO:0007669"/>
    <property type="project" value="UniProtKB-EC"/>
</dbReference>
<evidence type="ECO:0000256" key="1">
    <source>
        <dbReference type="ARBA" id="ARBA00008226"/>
    </source>
</evidence>